<dbReference type="InterPro" id="IPR012675">
    <property type="entry name" value="Beta-grasp_dom_sf"/>
</dbReference>
<dbReference type="SUPFAM" id="SSF81343">
    <property type="entry name" value="Fumarate reductase respiratory complex transmembrane subunits"/>
    <property type="match status" value="1"/>
</dbReference>
<dbReference type="InterPro" id="IPR001041">
    <property type="entry name" value="2Fe-2S_ferredoxin-type"/>
</dbReference>
<keyword evidence="2" id="KW-1133">Transmembrane helix</keyword>
<dbReference type="Gene3D" id="1.20.1300.10">
    <property type="entry name" value="Fumarate reductase/succinate dehydrogenase, transmembrane subunit"/>
    <property type="match status" value="1"/>
</dbReference>
<dbReference type="RefSeq" id="WP_284310343.1">
    <property type="nucleotide sequence ID" value="NZ_BSPC01000005.1"/>
</dbReference>
<sequence length="376" mass="40444">MLLPPFVRRLRLLGGLVLLVFVLGHLINLALALDSIEAMNQARAVLLAPWRTLPGMVLLSASMVIHAVLGLVTIASRRSFALSRTDWVQLLLGVVTVPLLINHLALVGVFKTLNSQFEPDYGLLFAIFWKYIPSNALLQVLGVVAVWVHGAIGIYSWLVLRPVWRRIGPLVTPVFFLVPIAALLGFAQGGKDVMVRLAGNGEWQAKIADNMALITASKAQIESIRNWMLLGYAVLALLAFASFIIRALHTRAQPVPVLYDGGVSVSGKRGLSVLEVSLLNHVPHAHVCSGRARCGTCLIEVDSGAQGLTPIKGDEAATLHRIHAGPGQRLACQARLTGGPVEVTRLRPAYADASASRNPEEWKPVLSPVATAEGAP</sequence>
<dbReference type="CDD" id="cd00207">
    <property type="entry name" value="fer2"/>
    <property type="match status" value="1"/>
</dbReference>
<dbReference type="InterPro" id="IPR036010">
    <property type="entry name" value="2Fe-2S_ferredoxin-like_sf"/>
</dbReference>
<keyword evidence="2" id="KW-0472">Membrane</keyword>
<comment type="caution">
    <text evidence="4">The sequence shown here is derived from an EMBL/GenBank/DDBJ whole genome shotgun (WGS) entry which is preliminary data.</text>
</comment>
<feature type="transmembrane region" description="Helical" evidence="2">
    <location>
        <begin position="167"/>
        <end position="187"/>
    </location>
</feature>
<proteinExistence type="predicted"/>
<feature type="region of interest" description="Disordered" evidence="1">
    <location>
        <begin position="352"/>
        <end position="376"/>
    </location>
</feature>
<feature type="transmembrane region" description="Helical" evidence="2">
    <location>
        <begin position="87"/>
        <end position="110"/>
    </location>
</feature>
<gene>
    <name evidence="4" type="ORF">GCM10007874_05440</name>
</gene>
<evidence type="ECO:0000256" key="2">
    <source>
        <dbReference type="SAM" id="Phobius"/>
    </source>
</evidence>
<accession>A0ABQ6CBF7</accession>
<protein>
    <recommendedName>
        <fullName evidence="3">2Fe-2S ferredoxin-type domain-containing protein</fullName>
    </recommendedName>
</protein>
<dbReference type="Pfam" id="PF00111">
    <property type="entry name" value="Fer2"/>
    <property type="match status" value="1"/>
</dbReference>
<dbReference type="Proteomes" id="UP001156882">
    <property type="component" value="Unassembled WGS sequence"/>
</dbReference>
<evidence type="ECO:0000259" key="3">
    <source>
        <dbReference type="PROSITE" id="PS51085"/>
    </source>
</evidence>
<feature type="transmembrane region" description="Helical" evidence="2">
    <location>
        <begin position="56"/>
        <end position="75"/>
    </location>
</feature>
<feature type="transmembrane region" description="Helical" evidence="2">
    <location>
        <begin position="136"/>
        <end position="160"/>
    </location>
</feature>
<dbReference type="SUPFAM" id="SSF54292">
    <property type="entry name" value="2Fe-2S ferredoxin-like"/>
    <property type="match status" value="1"/>
</dbReference>
<dbReference type="EMBL" id="BSPC01000005">
    <property type="protein sequence ID" value="GLS17529.1"/>
    <property type="molecule type" value="Genomic_DNA"/>
</dbReference>
<dbReference type="PROSITE" id="PS51085">
    <property type="entry name" value="2FE2S_FER_2"/>
    <property type="match status" value="1"/>
</dbReference>
<reference evidence="5" key="1">
    <citation type="journal article" date="2019" name="Int. J. Syst. Evol. Microbiol.">
        <title>The Global Catalogue of Microorganisms (GCM) 10K type strain sequencing project: providing services to taxonomists for standard genome sequencing and annotation.</title>
        <authorList>
            <consortium name="The Broad Institute Genomics Platform"/>
            <consortium name="The Broad Institute Genome Sequencing Center for Infectious Disease"/>
            <person name="Wu L."/>
            <person name="Ma J."/>
        </authorList>
    </citation>
    <scope>NUCLEOTIDE SEQUENCE [LARGE SCALE GENOMIC DNA]</scope>
    <source>
        <strain evidence="5">NBRC 101365</strain>
    </source>
</reference>
<organism evidence="4 5">
    <name type="scientific">Labrys miyagiensis</name>
    <dbReference type="NCBI Taxonomy" id="346912"/>
    <lineage>
        <taxon>Bacteria</taxon>
        <taxon>Pseudomonadati</taxon>
        <taxon>Pseudomonadota</taxon>
        <taxon>Alphaproteobacteria</taxon>
        <taxon>Hyphomicrobiales</taxon>
        <taxon>Xanthobacteraceae</taxon>
        <taxon>Labrys</taxon>
    </lineage>
</organism>
<keyword evidence="5" id="KW-1185">Reference proteome</keyword>
<dbReference type="InterPro" id="IPR034804">
    <property type="entry name" value="SQR/QFR_C/D"/>
</dbReference>
<name>A0ABQ6CBF7_9HYPH</name>
<dbReference type="Gene3D" id="3.10.20.30">
    <property type="match status" value="1"/>
</dbReference>
<feature type="transmembrane region" description="Helical" evidence="2">
    <location>
        <begin position="227"/>
        <end position="248"/>
    </location>
</feature>
<evidence type="ECO:0000256" key="1">
    <source>
        <dbReference type="SAM" id="MobiDB-lite"/>
    </source>
</evidence>
<evidence type="ECO:0000313" key="5">
    <source>
        <dbReference type="Proteomes" id="UP001156882"/>
    </source>
</evidence>
<feature type="domain" description="2Fe-2S ferredoxin-type" evidence="3">
    <location>
        <begin position="253"/>
        <end position="349"/>
    </location>
</feature>
<keyword evidence="2" id="KW-0812">Transmembrane</keyword>
<evidence type="ECO:0000313" key="4">
    <source>
        <dbReference type="EMBL" id="GLS17529.1"/>
    </source>
</evidence>